<evidence type="ECO:0000256" key="1">
    <source>
        <dbReference type="SAM" id="Phobius"/>
    </source>
</evidence>
<protein>
    <submittedName>
        <fullName evidence="2">Uncharacterized protein</fullName>
    </submittedName>
</protein>
<feature type="transmembrane region" description="Helical" evidence="1">
    <location>
        <begin position="25"/>
        <end position="42"/>
    </location>
</feature>
<dbReference type="EMBL" id="LAZR01033486">
    <property type="protein sequence ID" value="KKL47940.1"/>
    <property type="molecule type" value="Genomic_DNA"/>
</dbReference>
<accession>A0A0F9ESP3</accession>
<reference evidence="2" key="1">
    <citation type="journal article" date="2015" name="Nature">
        <title>Complex archaea that bridge the gap between prokaryotes and eukaryotes.</title>
        <authorList>
            <person name="Spang A."/>
            <person name="Saw J.H."/>
            <person name="Jorgensen S.L."/>
            <person name="Zaremba-Niedzwiedzka K."/>
            <person name="Martijn J."/>
            <person name="Lind A.E."/>
            <person name="van Eijk R."/>
            <person name="Schleper C."/>
            <person name="Guy L."/>
            <person name="Ettema T.J."/>
        </authorList>
    </citation>
    <scope>NUCLEOTIDE SEQUENCE</scope>
</reference>
<dbReference type="AlphaFoldDB" id="A0A0F9ESP3"/>
<keyword evidence="1" id="KW-0812">Transmembrane</keyword>
<keyword evidence="1" id="KW-1133">Transmembrane helix</keyword>
<sequence length="89" mass="10200">MTILLLFMYLDDHGALEHLDKLEQTAIGTALLFFGWLIVYLVKKLVFLSNHHSTQLKEVVVSNTSAIVKLESTLDRNTDVTERLERKLT</sequence>
<comment type="caution">
    <text evidence="2">The sequence shown here is derived from an EMBL/GenBank/DDBJ whole genome shotgun (WGS) entry which is preliminary data.</text>
</comment>
<organism evidence="2">
    <name type="scientific">marine sediment metagenome</name>
    <dbReference type="NCBI Taxonomy" id="412755"/>
    <lineage>
        <taxon>unclassified sequences</taxon>
        <taxon>metagenomes</taxon>
        <taxon>ecological metagenomes</taxon>
    </lineage>
</organism>
<keyword evidence="1" id="KW-0472">Membrane</keyword>
<proteinExistence type="predicted"/>
<gene>
    <name evidence="2" type="ORF">LCGC14_2330500</name>
</gene>
<evidence type="ECO:0000313" key="2">
    <source>
        <dbReference type="EMBL" id="KKL47940.1"/>
    </source>
</evidence>
<name>A0A0F9ESP3_9ZZZZ</name>